<gene>
    <name evidence="2" type="ORF">PVAND_002577</name>
</gene>
<evidence type="ECO:0000313" key="2">
    <source>
        <dbReference type="EMBL" id="KAG5672449.1"/>
    </source>
</evidence>
<proteinExistence type="predicted"/>
<comment type="caution">
    <text evidence="2">The sequence shown here is derived from an EMBL/GenBank/DDBJ whole genome shotgun (WGS) entry which is preliminary data.</text>
</comment>
<keyword evidence="3" id="KW-1185">Reference proteome</keyword>
<dbReference type="AlphaFoldDB" id="A0A9J6BRE8"/>
<sequence>MSGENTQYSSNPASDYDFAEINQEADDINEIRTLKDELASIDMSLMLVLNRFPLSDEVIANFSLFQIKYNQLSSLQREDLIKLGISDNKLQDEMIEEFKNLEGQVLEMKPRTLDDLDNTPLSSRGKHKPVIMQLQDHLYRMSTLLAAVSFQLGTKSSAATGIVVNQRLCSSEVILDLLGKLSVHTAEMEEIIKILNDPQLLAQSEKDFKNKKQRERSLNCMVVVSAVGLLVAGIYFARRLGLRKVF</sequence>
<dbReference type="OrthoDB" id="10492504at2759"/>
<reference evidence="2" key="1">
    <citation type="submission" date="2021-03" db="EMBL/GenBank/DDBJ databases">
        <title>Chromosome level genome of the anhydrobiotic midge Polypedilum vanderplanki.</title>
        <authorList>
            <person name="Yoshida Y."/>
            <person name="Kikawada T."/>
            <person name="Gusev O."/>
        </authorList>
    </citation>
    <scope>NUCLEOTIDE SEQUENCE</scope>
    <source>
        <strain evidence="2">NIAS01</strain>
        <tissue evidence="2">Whole body or cell culture</tissue>
    </source>
</reference>
<evidence type="ECO:0000313" key="3">
    <source>
        <dbReference type="Proteomes" id="UP001107558"/>
    </source>
</evidence>
<keyword evidence="1" id="KW-0472">Membrane</keyword>
<keyword evidence="1" id="KW-1133">Transmembrane helix</keyword>
<organism evidence="2 3">
    <name type="scientific">Polypedilum vanderplanki</name>
    <name type="common">Sleeping chironomid midge</name>
    <dbReference type="NCBI Taxonomy" id="319348"/>
    <lineage>
        <taxon>Eukaryota</taxon>
        <taxon>Metazoa</taxon>
        <taxon>Ecdysozoa</taxon>
        <taxon>Arthropoda</taxon>
        <taxon>Hexapoda</taxon>
        <taxon>Insecta</taxon>
        <taxon>Pterygota</taxon>
        <taxon>Neoptera</taxon>
        <taxon>Endopterygota</taxon>
        <taxon>Diptera</taxon>
        <taxon>Nematocera</taxon>
        <taxon>Chironomoidea</taxon>
        <taxon>Chironomidae</taxon>
        <taxon>Chironominae</taxon>
        <taxon>Polypedilum</taxon>
        <taxon>Polypedilum</taxon>
    </lineage>
</organism>
<keyword evidence="1" id="KW-0812">Transmembrane</keyword>
<dbReference type="Proteomes" id="UP001107558">
    <property type="component" value="Chromosome 3"/>
</dbReference>
<name>A0A9J6BRE8_POLVA</name>
<feature type="transmembrane region" description="Helical" evidence="1">
    <location>
        <begin position="218"/>
        <end position="237"/>
    </location>
</feature>
<dbReference type="EMBL" id="JADBJN010000003">
    <property type="protein sequence ID" value="KAG5672449.1"/>
    <property type="molecule type" value="Genomic_DNA"/>
</dbReference>
<accession>A0A9J6BRE8</accession>
<evidence type="ECO:0000256" key="1">
    <source>
        <dbReference type="SAM" id="Phobius"/>
    </source>
</evidence>
<protein>
    <submittedName>
        <fullName evidence="2">Uncharacterized protein</fullName>
    </submittedName>
</protein>